<dbReference type="Pfam" id="PF13563">
    <property type="entry name" value="2_5_RNA_ligase2"/>
    <property type="match status" value="1"/>
</dbReference>
<keyword evidence="2" id="KW-1185">Reference proteome</keyword>
<dbReference type="Gene3D" id="3.90.1140.10">
    <property type="entry name" value="Cyclic phosphodiesterase"/>
    <property type="match status" value="1"/>
</dbReference>
<dbReference type="InterPro" id="IPR009097">
    <property type="entry name" value="Cyclic_Pdiesterase"/>
</dbReference>
<organism evidence="1 2">
    <name type="scientific">Photobacterium alginatilyticum</name>
    <dbReference type="NCBI Taxonomy" id="1775171"/>
    <lineage>
        <taxon>Bacteria</taxon>
        <taxon>Pseudomonadati</taxon>
        <taxon>Pseudomonadota</taxon>
        <taxon>Gammaproteobacteria</taxon>
        <taxon>Vibrionales</taxon>
        <taxon>Vibrionaceae</taxon>
        <taxon>Photobacterium</taxon>
    </lineage>
</organism>
<dbReference type="SUPFAM" id="SSF55144">
    <property type="entry name" value="LigT-like"/>
    <property type="match status" value="1"/>
</dbReference>
<dbReference type="RefSeq" id="WP_160658636.1">
    <property type="nucleotide sequence ID" value="NZ_RSEJ01000081.1"/>
</dbReference>
<dbReference type="Proteomes" id="UP000738517">
    <property type="component" value="Unassembled WGS sequence"/>
</dbReference>
<evidence type="ECO:0008006" key="3">
    <source>
        <dbReference type="Google" id="ProtNLM"/>
    </source>
</evidence>
<gene>
    <name evidence="1" type="ORF">EIZ48_28000</name>
</gene>
<evidence type="ECO:0000313" key="2">
    <source>
        <dbReference type="Proteomes" id="UP000738517"/>
    </source>
</evidence>
<dbReference type="EMBL" id="RSEJ01000081">
    <property type="protein sequence ID" value="NBI56322.1"/>
    <property type="molecule type" value="Genomic_DNA"/>
</dbReference>
<name>A0ABW9YQU2_9GAMM</name>
<sequence length="177" mass="20063">MEISKPTYIVAELSGEVASWIHSTRVTLEPGIAHFPEEITLAGSSGVGPISKGQKLSVVVSQLEQVLQNYSCIQFKFKGVSHFPDTEIYFAEPEREEFDRLHAKITETAIVFDDSPFPYNPHCTLKSLTPMESSHEEIISNLVVPVSEHCIRKISIYELDEMKPIKLWERELTKTSR</sequence>
<evidence type="ECO:0000313" key="1">
    <source>
        <dbReference type="EMBL" id="NBI56322.1"/>
    </source>
</evidence>
<accession>A0ABW9YQU2</accession>
<comment type="caution">
    <text evidence="1">The sequence shown here is derived from an EMBL/GenBank/DDBJ whole genome shotgun (WGS) entry which is preliminary data.</text>
</comment>
<proteinExistence type="predicted"/>
<protein>
    <recommendedName>
        <fullName evidence="3">2'-5' RNA ligase</fullName>
    </recommendedName>
</protein>
<reference evidence="1 2" key="1">
    <citation type="journal article" date="2017" name="Int. J. Syst. Evol. Microbiol.">
        <title>Photobacterium alginatilyticum sp. nov., a marine bacterium isolated from bottom seawater.</title>
        <authorList>
            <person name="Wang X."/>
            <person name="Wang Y."/>
            <person name="Yang X."/>
            <person name="Sun H."/>
            <person name="Li B."/>
            <person name="Zhang X.H."/>
        </authorList>
    </citation>
    <scope>NUCLEOTIDE SEQUENCE [LARGE SCALE GENOMIC DNA]</scope>
    <source>
        <strain evidence="1 2">P03D4</strain>
    </source>
</reference>